<reference evidence="1" key="1">
    <citation type="journal article" date="2021" name="PeerJ">
        <title>Extensive microbial diversity within the chicken gut microbiome revealed by metagenomics and culture.</title>
        <authorList>
            <person name="Gilroy R."/>
            <person name="Ravi A."/>
            <person name="Getino M."/>
            <person name="Pursley I."/>
            <person name="Horton D.L."/>
            <person name="Alikhan N.F."/>
            <person name="Baker D."/>
            <person name="Gharbi K."/>
            <person name="Hall N."/>
            <person name="Watson M."/>
            <person name="Adriaenssens E.M."/>
            <person name="Foster-Nyarko E."/>
            <person name="Jarju S."/>
            <person name="Secka A."/>
            <person name="Antonio M."/>
            <person name="Oren A."/>
            <person name="Chaudhuri R.R."/>
            <person name="La Ragione R."/>
            <person name="Hildebrand F."/>
            <person name="Pallen M.J."/>
        </authorList>
    </citation>
    <scope>NUCLEOTIDE SEQUENCE</scope>
    <source>
        <strain evidence="1">7886</strain>
    </source>
</reference>
<evidence type="ECO:0000313" key="1">
    <source>
        <dbReference type="EMBL" id="HJF88107.1"/>
    </source>
</evidence>
<organism evidence="1 2">
    <name type="scientific">Companilactobacillus farciminis</name>
    <dbReference type="NCBI Taxonomy" id="1612"/>
    <lineage>
        <taxon>Bacteria</taxon>
        <taxon>Bacillati</taxon>
        <taxon>Bacillota</taxon>
        <taxon>Bacilli</taxon>
        <taxon>Lactobacillales</taxon>
        <taxon>Lactobacillaceae</taxon>
        <taxon>Companilactobacillus</taxon>
    </lineage>
</organism>
<name>A0A921LB18_9LACO</name>
<accession>A0A921LB18</accession>
<dbReference type="EMBL" id="DYWC01000278">
    <property type="protein sequence ID" value="HJF88107.1"/>
    <property type="molecule type" value="Genomic_DNA"/>
</dbReference>
<sequence>MDDLITFLINYGFDRGISSTLTEELPPDFPSSASSKYQKVLINMNWRNKWEVPFSFAHELGHLINHDEGVNYYHSVTVHTKTEYRANCTAIDILLSYCYDNDIEIDNPIVFCEQFGIPFNLEYVVGLKLKGIM</sequence>
<dbReference type="Gene3D" id="1.10.10.2910">
    <property type="match status" value="1"/>
</dbReference>
<dbReference type="Proteomes" id="UP000747013">
    <property type="component" value="Unassembled WGS sequence"/>
</dbReference>
<gene>
    <name evidence="1" type="ORF">K8V88_11795</name>
</gene>
<proteinExistence type="predicted"/>
<evidence type="ECO:0000313" key="2">
    <source>
        <dbReference type="Proteomes" id="UP000747013"/>
    </source>
</evidence>
<dbReference type="AlphaFoldDB" id="A0A921LB18"/>
<protein>
    <submittedName>
        <fullName evidence="1">ImmA/IrrE family metallo-endopeptidase</fullName>
    </submittedName>
</protein>
<reference evidence="1" key="2">
    <citation type="submission" date="2021-09" db="EMBL/GenBank/DDBJ databases">
        <authorList>
            <person name="Gilroy R."/>
        </authorList>
    </citation>
    <scope>NUCLEOTIDE SEQUENCE</scope>
    <source>
        <strain evidence="1">7886</strain>
    </source>
</reference>
<comment type="caution">
    <text evidence="1">The sequence shown here is derived from an EMBL/GenBank/DDBJ whole genome shotgun (WGS) entry which is preliminary data.</text>
</comment>